<feature type="transmembrane region" description="Helical" evidence="1">
    <location>
        <begin position="55"/>
        <end position="76"/>
    </location>
</feature>
<keyword evidence="1" id="KW-0812">Transmembrane</keyword>
<reference evidence="3 4" key="2">
    <citation type="submission" date="2024-05" db="EMBL/GenBank/DDBJ databases">
        <authorList>
            <person name="Chen Y."/>
            <person name="Shah S."/>
            <person name="Dougan E. K."/>
            <person name="Thang M."/>
            <person name="Chan C."/>
        </authorList>
    </citation>
    <scope>NUCLEOTIDE SEQUENCE [LARGE SCALE GENOMIC DNA]</scope>
</reference>
<reference evidence="2" key="1">
    <citation type="submission" date="2022-10" db="EMBL/GenBank/DDBJ databases">
        <authorList>
            <person name="Chen Y."/>
            <person name="Dougan E. K."/>
            <person name="Chan C."/>
            <person name="Rhodes N."/>
            <person name="Thang M."/>
        </authorList>
    </citation>
    <scope>NUCLEOTIDE SEQUENCE</scope>
</reference>
<feature type="transmembrane region" description="Helical" evidence="1">
    <location>
        <begin position="236"/>
        <end position="263"/>
    </location>
</feature>
<evidence type="ECO:0000313" key="2">
    <source>
        <dbReference type="EMBL" id="CAI3975408.1"/>
    </source>
</evidence>
<evidence type="ECO:0000313" key="4">
    <source>
        <dbReference type="Proteomes" id="UP001152797"/>
    </source>
</evidence>
<keyword evidence="1" id="KW-1133">Transmembrane helix</keyword>
<feature type="transmembrane region" description="Helical" evidence="1">
    <location>
        <begin position="105"/>
        <end position="130"/>
    </location>
</feature>
<keyword evidence="1" id="KW-0472">Membrane</keyword>
<dbReference type="OrthoDB" id="431012at2759"/>
<sequence length="589" mass="67095">MAVDGYSLLSTTSDDEAQNLATPQTWREAWEVHFHRIDRILGRIGGILRSQECKLLLVCLVLALTVFVAVFNLQIINGLINDPAHPEIVHQWLPWFFGPGLTPEALVWSAWTQAIILPLLGALGTASCILRLGRSKNFTMEIASLMAPPWIFSHLLWWEYEFLRGLEEPPTEERQRELIEWSWGAHLVLLWLTADKLRLLGWWRVAPCSSLMWLVWLEPRMLVWPTMLKPGWTPWIGAAVAIGSWPFLILSTGLQAWALWTAADEASQFREIRKNWAEQVDGEVFFLRWAAVLSTWDAVYMPLAEHFIVPKVGFAWYLALDAFFMFFTIHVLGYAAETLEAVGDMARLQGKRIAFPGKVNPEAEDCIVSFPGKYSKEWDDAVKEAQGQSSLCSLACVFLTNKQSGLGGHAENPEGCGSCFCQALYGNVDPATYLSTVEEDLPEQELLFKKSDAEAMGQVLLIRQEESDASWTARKKEALLKAAAKCKENHYRAPWGCRWFADWKENVDKAHQQGQKLHVFYFEGKVGCGKMVWEDLKDETKLQEVRDSTGLGKSQTAEVAWLDRLRIPYEEHDVGDFYRFILQHQNNNR</sequence>
<proteinExistence type="predicted"/>
<keyword evidence="4" id="KW-1185">Reference proteome</keyword>
<feature type="transmembrane region" description="Helical" evidence="1">
    <location>
        <begin position="315"/>
        <end position="336"/>
    </location>
</feature>
<feature type="transmembrane region" description="Helical" evidence="1">
    <location>
        <begin position="199"/>
        <end position="216"/>
    </location>
</feature>
<protein>
    <submittedName>
        <fullName evidence="2">Uncharacterized protein</fullName>
    </submittedName>
</protein>
<evidence type="ECO:0000313" key="3">
    <source>
        <dbReference type="EMBL" id="CAL4762720.1"/>
    </source>
</evidence>
<dbReference type="EMBL" id="CAMXCT030000202">
    <property type="protein sequence ID" value="CAL4762720.1"/>
    <property type="molecule type" value="Genomic_DNA"/>
</dbReference>
<comment type="caution">
    <text evidence="2">The sequence shown here is derived from an EMBL/GenBank/DDBJ whole genome shotgun (WGS) entry which is preliminary data.</text>
</comment>
<dbReference type="Proteomes" id="UP001152797">
    <property type="component" value="Unassembled WGS sequence"/>
</dbReference>
<gene>
    <name evidence="2" type="ORF">C1SCF055_LOCUS3739</name>
</gene>
<accession>A0A9P1FGK3</accession>
<evidence type="ECO:0000256" key="1">
    <source>
        <dbReference type="SAM" id="Phobius"/>
    </source>
</evidence>
<name>A0A9P1FGK3_9DINO</name>
<dbReference type="EMBL" id="CAMXCT010000202">
    <property type="protein sequence ID" value="CAI3975408.1"/>
    <property type="molecule type" value="Genomic_DNA"/>
</dbReference>
<dbReference type="AlphaFoldDB" id="A0A9P1FGK3"/>
<dbReference type="EMBL" id="CAMXCT020000202">
    <property type="protein sequence ID" value="CAL1128783.1"/>
    <property type="molecule type" value="Genomic_DNA"/>
</dbReference>
<organism evidence="2">
    <name type="scientific">Cladocopium goreaui</name>
    <dbReference type="NCBI Taxonomy" id="2562237"/>
    <lineage>
        <taxon>Eukaryota</taxon>
        <taxon>Sar</taxon>
        <taxon>Alveolata</taxon>
        <taxon>Dinophyceae</taxon>
        <taxon>Suessiales</taxon>
        <taxon>Symbiodiniaceae</taxon>
        <taxon>Cladocopium</taxon>
    </lineage>
</organism>